<evidence type="ECO:0000313" key="2">
    <source>
        <dbReference type="EMBL" id="CCE34761.1"/>
    </source>
</evidence>
<name>M1W6N0_CLAP2</name>
<dbReference type="AlphaFoldDB" id="M1W6N0"/>
<feature type="compositionally biased region" description="Acidic residues" evidence="1">
    <location>
        <begin position="160"/>
        <end position="173"/>
    </location>
</feature>
<organism evidence="2 3">
    <name type="scientific">Claviceps purpurea (strain 20.1)</name>
    <name type="common">Ergot fungus</name>
    <name type="synonym">Sphacelia segetum</name>
    <dbReference type="NCBI Taxonomy" id="1111077"/>
    <lineage>
        <taxon>Eukaryota</taxon>
        <taxon>Fungi</taxon>
        <taxon>Dikarya</taxon>
        <taxon>Ascomycota</taxon>
        <taxon>Pezizomycotina</taxon>
        <taxon>Sordariomycetes</taxon>
        <taxon>Hypocreomycetidae</taxon>
        <taxon>Hypocreales</taxon>
        <taxon>Clavicipitaceae</taxon>
        <taxon>Claviceps</taxon>
    </lineage>
</organism>
<evidence type="ECO:0000313" key="3">
    <source>
        <dbReference type="Proteomes" id="UP000016801"/>
    </source>
</evidence>
<feature type="compositionally biased region" description="Basic and acidic residues" evidence="1">
    <location>
        <begin position="234"/>
        <end position="246"/>
    </location>
</feature>
<feature type="region of interest" description="Disordered" evidence="1">
    <location>
        <begin position="133"/>
        <end position="246"/>
    </location>
</feature>
<feature type="compositionally biased region" description="Polar residues" evidence="1">
    <location>
        <begin position="138"/>
        <end position="159"/>
    </location>
</feature>
<feature type="compositionally biased region" description="Basic and acidic residues" evidence="1">
    <location>
        <begin position="203"/>
        <end position="223"/>
    </location>
</feature>
<dbReference type="HOGENOM" id="CLU_801688_0_0_1"/>
<protein>
    <submittedName>
        <fullName evidence="2">Uncharacterized protein</fullName>
    </submittedName>
</protein>
<dbReference type="EMBL" id="CAGA01000111">
    <property type="protein sequence ID" value="CCE34761.1"/>
    <property type="molecule type" value="Genomic_DNA"/>
</dbReference>
<keyword evidence="3" id="KW-1185">Reference proteome</keyword>
<sequence length="318" mass="35942">MSTSSRAMRPTKESLPKHLKEFCANISTEWEACQDDINQRTSTTTDVNNYVVNMYNYYVEEEKTGIQLIRMFSEDFADWPVQTWNRADIKIRQALRDHLEAHGFVSKRPYSSVSHQLRRLVFEYFNEDALAEDPLSGEEQSADASEGSSDPSANSSAENTFDDNQADALDEDASNASVECSADNAEKDSANFGDENSADFDDNDRVKDSDNLDGKEPARDLRGNDTTSLTSTETHNKESNLPEGFAHAKERPVGLVLVELNKEEKKFLSRVLALKGLAREKAAAQWTTLWCVKLTTMPWINFLRDLDSYYRLVARLVP</sequence>
<reference evidence="2 3" key="1">
    <citation type="journal article" date="2013" name="PLoS Genet.">
        <title>Plant-symbiotic fungi as chemical engineers: Multi-genome analysis of the Clavicipitaceae reveals dynamics of alkaloid loci.</title>
        <authorList>
            <person name="Schardl C.L."/>
            <person name="Young C.A."/>
            <person name="Hesse U."/>
            <person name="Amyotte S.G."/>
            <person name="Andreeva K."/>
            <person name="Calie P.J."/>
            <person name="Fleetwood D.J."/>
            <person name="Haws D.C."/>
            <person name="Moore N."/>
            <person name="Oeser B."/>
            <person name="Panaccione D.G."/>
            <person name="Schweri K.K."/>
            <person name="Voisey C.R."/>
            <person name="Farman M.L."/>
            <person name="Jaromczyk J.W."/>
            <person name="Roe B.A."/>
            <person name="O'Sullivan D.M."/>
            <person name="Scott B."/>
            <person name="Tudzynski P."/>
            <person name="An Z."/>
            <person name="Arnaoudova E.G."/>
            <person name="Bullock C.T."/>
            <person name="Charlton N.D."/>
            <person name="Chen L."/>
            <person name="Cox M."/>
            <person name="Dinkins R.D."/>
            <person name="Florea S."/>
            <person name="Glenn A.E."/>
            <person name="Gordon A."/>
            <person name="Gueldener U."/>
            <person name="Harris D.R."/>
            <person name="Hollin W."/>
            <person name="Jaromczyk J."/>
            <person name="Johnson R.D."/>
            <person name="Khan A.K."/>
            <person name="Leistner E."/>
            <person name="Leuchtmann A."/>
            <person name="Li C."/>
            <person name="Liu J."/>
            <person name="Liu J."/>
            <person name="Liu M."/>
            <person name="Mace W."/>
            <person name="Machado C."/>
            <person name="Nagabhyru P."/>
            <person name="Pan J."/>
            <person name="Schmid J."/>
            <person name="Sugawara K."/>
            <person name="Steiner U."/>
            <person name="Takach J.E."/>
            <person name="Tanaka E."/>
            <person name="Webb J.S."/>
            <person name="Wilson E.V."/>
            <person name="Wiseman J.L."/>
            <person name="Yoshida R."/>
            <person name="Zeng Z."/>
        </authorList>
    </citation>
    <scope>NUCLEOTIDE SEQUENCE [LARGE SCALE GENOMIC DNA]</scope>
    <source>
        <strain evidence="2 3">20.1</strain>
    </source>
</reference>
<gene>
    <name evidence="2" type="ORF">CPUR_08697</name>
</gene>
<feature type="compositionally biased region" description="Polar residues" evidence="1">
    <location>
        <begin position="224"/>
        <end position="233"/>
    </location>
</feature>
<comment type="caution">
    <text evidence="2">The sequence shown here is derived from an EMBL/GenBank/DDBJ whole genome shotgun (WGS) entry which is preliminary data.</text>
</comment>
<dbReference type="Proteomes" id="UP000016801">
    <property type="component" value="Unassembled WGS sequence"/>
</dbReference>
<proteinExistence type="predicted"/>
<dbReference type="OrthoDB" id="4951172at2759"/>
<evidence type="ECO:0000256" key="1">
    <source>
        <dbReference type="SAM" id="MobiDB-lite"/>
    </source>
</evidence>
<accession>M1W6N0</accession>
<dbReference type="VEuPathDB" id="FungiDB:CPUR_08697"/>